<dbReference type="InterPro" id="IPR027417">
    <property type="entry name" value="P-loop_NTPase"/>
</dbReference>
<dbReference type="Gene3D" id="3.40.50.300">
    <property type="entry name" value="P-loop containing nucleotide triphosphate hydrolases"/>
    <property type="match status" value="1"/>
</dbReference>
<protein>
    <recommendedName>
        <fullName evidence="1">AAA+ ATPase domain-containing protein</fullName>
    </recommendedName>
</protein>
<dbReference type="EMBL" id="LGKP01000042">
    <property type="protein sequence ID" value="KPL79956.1"/>
    <property type="molecule type" value="Genomic_DNA"/>
</dbReference>
<proteinExistence type="predicted"/>
<evidence type="ECO:0000313" key="3">
    <source>
        <dbReference type="Proteomes" id="UP000050277"/>
    </source>
</evidence>
<dbReference type="Proteomes" id="UP000050277">
    <property type="component" value="Unassembled WGS sequence"/>
</dbReference>
<sequence length="707" mass="79235">MTIVTPLAFRVAGRNLLSINERDWKYVISQFGGLMVGMPYRWRWISVSRPASLDGQRRQIRAELDVLTRPEQIEARQATLMQLHDMERDGIHDISHYLLAWPETAQQRQSLPALLQSGIIGRVIPLSSFPNVFGAKRYTTTGHVLQSVDGHHAWRGFLSAQFPGSASPMMFRSILSQTFPVILVVDVASYSQADARNKIYTAMNGLGTSFAMFQEFNAARNAARDDIVTAARIIEQGSLLHEVQIAVLVAGETEDSAILHGQQIKHTLDATIHMRPLEGYQKQIGLFATPRHTHEIRINQRPHNLVTHQLAPLVPAGIATDRRDKGLLLGRDKTQRHPLRRELAKIAAKHACIVGISGSGKSTLATVYAHRLVDEQAVQVIVIDPQENFHALAATHPGSSFNRVSLYSQAGHKPLTINVLDPIVDNLEIGLVEQVEHVQNTISMLNREPLTPTQSMQLSRALTKLYKGLYGMPLDDAATIPLLSDLVAIIDRELNNTGLQDIIAQWIEPPLDSVFNRPTTLDLRMVPTTPVIIYEIDRNMPERFKRFFTTLICAAIQRQVRRTPREGIIIMDEAGVLLKDPIFENFAENMAKTIRAYGLGLWIVDQTLELLKTHAGKEIFQNTFITVIGLMKTDQGPLLQELFPMLTDAQRRNTIGIDDDEETIERMAGHFTLVLNNKVFEIYNDLSPYERRLITVKKTIHAGAGGV</sequence>
<reference evidence="2 3" key="1">
    <citation type="submission" date="2015-07" db="EMBL/GenBank/DDBJ databases">
        <title>Whole genome sequence of Herpetosiphon geysericola DSM 7119.</title>
        <authorList>
            <person name="Hemp J."/>
            <person name="Ward L.M."/>
            <person name="Pace L.A."/>
            <person name="Fischer W.W."/>
        </authorList>
    </citation>
    <scope>NUCLEOTIDE SEQUENCE [LARGE SCALE GENOMIC DNA]</scope>
    <source>
        <strain evidence="2 3">DSM 7119</strain>
    </source>
</reference>
<dbReference type="RefSeq" id="WP_054537302.1">
    <property type="nucleotide sequence ID" value="NZ_LGKP01000042.1"/>
</dbReference>
<name>A0A0P6Y4I1_9CHLR</name>
<dbReference type="STRING" id="70996.SE18_25540"/>
<gene>
    <name evidence="2" type="ORF">SE18_25540</name>
</gene>
<evidence type="ECO:0000259" key="1">
    <source>
        <dbReference type="SMART" id="SM00382"/>
    </source>
</evidence>
<dbReference type="AlphaFoldDB" id="A0A0P6Y4I1"/>
<dbReference type="InterPro" id="IPR002789">
    <property type="entry name" value="HerA_central"/>
</dbReference>
<dbReference type="InterPro" id="IPR051162">
    <property type="entry name" value="T4SS_component"/>
</dbReference>
<dbReference type="OrthoDB" id="9804380at2"/>
<accession>A0A0P6Y4I1</accession>
<dbReference type="Gene3D" id="1.10.8.730">
    <property type="match status" value="1"/>
</dbReference>
<comment type="caution">
    <text evidence="2">The sequence shown here is derived from an EMBL/GenBank/DDBJ whole genome shotgun (WGS) entry which is preliminary data.</text>
</comment>
<dbReference type="SUPFAM" id="SSF52540">
    <property type="entry name" value="P-loop containing nucleoside triphosphate hydrolases"/>
    <property type="match status" value="1"/>
</dbReference>
<dbReference type="PANTHER" id="PTHR30121:SF6">
    <property type="entry name" value="SLR6007 PROTEIN"/>
    <property type="match status" value="1"/>
</dbReference>
<dbReference type="InterPro" id="IPR003593">
    <property type="entry name" value="AAA+_ATPase"/>
</dbReference>
<dbReference type="PANTHER" id="PTHR30121">
    <property type="entry name" value="UNCHARACTERIZED PROTEIN YJGR-RELATED"/>
    <property type="match status" value="1"/>
</dbReference>
<evidence type="ECO:0000313" key="2">
    <source>
        <dbReference type="EMBL" id="KPL79956.1"/>
    </source>
</evidence>
<dbReference type="Pfam" id="PF01935">
    <property type="entry name" value="DUF87"/>
    <property type="match status" value="1"/>
</dbReference>
<dbReference type="SMART" id="SM00382">
    <property type="entry name" value="AAA"/>
    <property type="match status" value="1"/>
</dbReference>
<organism evidence="2 3">
    <name type="scientific">Herpetosiphon geysericola</name>
    <dbReference type="NCBI Taxonomy" id="70996"/>
    <lineage>
        <taxon>Bacteria</taxon>
        <taxon>Bacillati</taxon>
        <taxon>Chloroflexota</taxon>
        <taxon>Chloroflexia</taxon>
        <taxon>Herpetosiphonales</taxon>
        <taxon>Herpetosiphonaceae</taxon>
        <taxon>Herpetosiphon</taxon>
    </lineage>
</organism>
<feature type="domain" description="AAA+ ATPase" evidence="1">
    <location>
        <begin position="347"/>
        <end position="661"/>
    </location>
</feature>
<keyword evidence="3" id="KW-1185">Reference proteome</keyword>